<keyword evidence="6" id="KW-0805">Transcription regulation</keyword>
<keyword evidence="3" id="KW-0677">Repeat</keyword>
<evidence type="ECO:0000256" key="8">
    <source>
        <dbReference type="ARBA" id="ARBA00023242"/>
    </source>
</evidence>
<protein>
    <recommendedName>
        <fullName evidence="10">C2H2-type domain-containing protein</fullName>
    </recommendedName>
</protein>
<organism evidence="11 12">
    <name type="scientific">Ensete ventricosum</name>
    <name type="common">Abyssinian banana</name>
    <name type="synonym">Musa ensete</name>
    <dbReference type="NCBI Taxonomy" id="4639"/>
    <lineage>
        <taxon>Eukaryota</taxon>
        <taxon>Viridiplantae</taxon>
        <taxon>Streptophyta</taxon>
        <taxon>Embryophyta</taxon>
        <taxon>Tracheophyta</taxon>
        <taxon>Spermatophyta</taxon>
        <taxon>Magnoliopsida</taxon>
        <taxon>Liliopsida</taxon>
        <taxon>Zingiberales</taxon>
        <taxon>Musaceae</taxon>
        <taxon>Ensete</taxon>
    </lineage>
</organism>
<dbReference type="EMBL" id="AMZH03019661">
    <property type="protein sequence ID" value="RRT40079.1"/>
    <property type="molecule type" value="Genomic_DNA"/>
</dbReference>
<dbReference type="Pfam" id="PF13912">
    <property type="entry name" value="zf-C2H2_6"/>
    <property type="match status" value="2"/>
</dbReference>
<evidence type="ECO:0000256" key="3">
    <source>
        <dbReference type="ARBA" id="ARBA00022737"/>
    </source>
</evidence>
<dbReference type="Proteomes" id="UP000287651">
    <property type="component" value="Unassembled WGS sequence"/>
</dbReference>
<dbReference type="PANTHER" id="PTHR26374:SF466">
    <property type="entry name" value="OS09G0122000 PROTEIN"/>
    <property type="match status" value="1"/>
</dbReference>
<keyword evidence="2" id="KW-0479">Metal-binding</keyword>
<evidence type="ECO:0000256" key="7">
    <source>
        <dbReference type="ARBA" id="ARBA00023163"/>
    </source>
</evidence>
<evidence type="ECO:0000256" key="9">
    <source>
        <dbReference type="PROSITE-ProRule" id="PRU00042"/>
    </source>
</evidence>
<dbReference type="PANTHER" id="PTHR26374">
    <property type="entry name" value="ZINC FINGER PROTEIN ZAT5"/>
    <property type="match status" value="1"/>
</dbReference>
<dbReference type="SMART" id="SM00355">
    <property type="entry name" value="ZnF_C2H2"/>
    <property type="match status" value="2"/>
</dbReference>
<dbReference type="SUPFAM" id="SSF57667">
    <property type="entry name" value="beta-beta-alpha zinc fingers"/>
    <property type="match status" value="1"/>
</dbReference>
<evidence type="ECO:0000313" key="11">
    <source>
        <dbReference type="EMBL" id="RRT40079.1"/>
    </source>
</evidence>
<dbReference type="PROSITE" id="PS00028">
    <property type="entry name" value="ZINC_FINGER_C2H2_1"/>
    <property type="match status" value="1"/>
</dbReference>
<comment type="subcellular location">
    <subcellularLocation>
        <location evidence="1">Nucleus</location>
    </subcellularLocation>
</comment>
<keyword evidence="4 9" id="KW-0863">Zinc-finger</keyword>
<accession>A0A426XKN9</accession>
<gene>
    <name evidence="11" type="ORF">B296_00058737</name>
</gene>
<dbReference type="GO" id="GO:0008270">
    <property type="term" value="F:zinc ion binding"/>
    <property type="evidence" value="ECO:0007669"/>
    <property type="project" value="UniProtKB-KW"/>
</dbReference>
<reference evidence="11 12" key="1">
    <citation type="journal article" date="2014" name="Agronomy (Basel)">
        <title>A Draft Genome Sequence for Ensete ventricosum, the Drought-Tolerant Tree Against Hunger.</title>
        <authorList>
            <person name="Harrison J."/>
            <person name="Moore K.A."/>
            <person name="Paszkiewicz K."/>
            <person name="Jones T."/>
            <person name="Grant M."/>
            <person name="Ambacheew D."/>
            <person name="Muzemil S."/>
            <person name="Studholme D.J."/>
        </authorList>
    </citation>
    <scope>NUCLEOTIDE SEQUENCE [LARGE SCALE GENOMIC DNA]</scope>
</reference>
<dbReference type="GO" id="GO:0005634">
    <property type="term" value="C:nucleus"/>
    <property type="evidence" value="ECO:0007669"/>
    <property type="project" value="UniProtKB-SubCell"/>
</dbReference>
<evidence type="ECO:0000259" key="10">
    <source>
        <dbReference type="PROSITE" id="PS50157"/>
    </source>
</evidence>
<dbReference type="Gene3D" id="3.30.160.60">
    <property type="entry name" value="Classic Zinc Finger"/>
    <property type="match status" value="1"/>
</dbReference>
<name>A0A426XKN9_ENSVE</name>
<sequence>MEAVEESLGYNSYEHSHCDSEFAQPTIVAKGKRTKWQRSHQLRQSQSIVITGSSSDSSTEISESVTEEDEHMANCLILLAQGHTFDAGREPEAPSTEEATGVADGGKYASRRYDEAAATDSGKGEFCVYVCKTCNKCFPSFRALGGHLASRKKPKLSTLMPAEEKKATAHDDSLQILTTSFSMPVNTKSKIHECSICGSGFSSGQALGGHMRRHRPVVVPENQQGQKGRNLLPLDLNLPVPADDERDEAQIPSPPLHDFALAGKLPVVLPPSMSVWVDCHY</sequence>
<keyword evidence="8" id="KW-0539">Nucleus</keyword>
<evidence type="ECO:0000256" key="2">
    <source>
        <dbReference type="ARBA" id="ARBA00022723"/>
    </source>
</evidence>
<evidence type="ECO:0000256" key="5">
    <source>
        <dbReference type="ARBA" id="ARBA00022833"/>
    </source>
</evidence>
<feature type="domain" description="C2H2-type" evidence="10">
    <location>
        <begin position="192"/>
        <end position="214"/>
    </location>
</feature>
<evidence type="ECO:0000256" key="1">
    <source>
        <dbReference type="ARBA" id="ARBA00004123"/>
    </source>
</evidence>
<dbReference type="PROSITE" id="PS50157">
    <property type="entry name" value="ZINC_FINGER_C2H2_2"/>
    <property type="match status" value="1"/>
</dbReference>
<evidence type="ECO:0000256" key="4">
    <source>
        <dbReference type="ARBA" id="ARBA00022771"/>
    </source>
</evidence>
<dbReference type="InterPro" id="IPR036236">
    <property type="entry name" value="Znf_C2H2_sf"/>
</dbReference>
<comment type="caution">
    <text evidence="11">The sequence shown here is derived from an EMBL/GenBank/DDBJ whole genome shotgun (WGS) entry which is preliminary data.</text>
</comment>
<dbReference type="AlphaFoldDB" id="A0A426XKN9"/>
<keyword evidence="7" id="KW-0804">Transcription</keyword>
<proteinExistence type="predicted"/>
<evidence type="ECO:0000313" key="12">
    <source>
        <dbReference type="Proteomes" id="UP000287651"/>
    </source>
</evidence>
<dbReference type="InterPro" id="IPR013087">
    <property type="entry name" value="Znf_C2H2_type"/>
</dbReference>
<keyword evidence="5" id="KW-0862">Zinc</keyword>
<evidence type="ECO:0000256" key="6">
    <source>
        <dbReference type="ARBA" id="ARBA00023015"/>
    </source>
</evidence>